<comment type="caution">
    <text evidence="1">The sequence shown here is derived from an EMBL/GenBank/DDBJ whole genome shotgun (WGS) entry which is preliminary data.</text>
</comment>
<feature type="non-terminal residue" evidence="1">
    <location>
        <position position="1"/>
    </location>
</feature>
<name>A0AAN5CSY2_9BILA</name>
<accession>A0AAN5CSY2</accession>
<dbReference type="PANTHER" id="PTHR47533">
    <property type="entry name" value="PROTEIN CBG21859"/>
    <property type="match status" value="1"/>
</dbReference>
<dbReference type="Proteomes" id="UP001328107">
    <property type="component" value="Unassembled WGS sequence"/>
</dbReference>
<dbReference type="PANTHER" id="PTHR47533:SF6">
    <property type="entry name" value="PROTEIN CBG08091"/>
    <property type="match status" value="1"/>
</dbReference>
<proteinExistence type="predicted"/>
<evidence type="ECO:0000313" key="1">
    <source>
        <dbReference type="EMBL" id="GMR50066.1"/>
    </source>
</evidence>
<protein>
    <submittedName>
        <fullName evidence="1">Uncharacterized protein</fullName>
    </submittedName>
</protein>
<dbReference type="EMBL" id="BTRK01000004">
    <property type="protein sequence ID" value="GMR50066.1"/>
    <property type="molecule type" value="Genomic_DNA"/>
</dbReference>
<reference evidence="2" key="1">
    <citation type="submission" date="2022-10" db="EMBL/GenBank/DDBJ databases">
        <title>Genome assembly of Pristionchus species.</title>
        <authorList>
            <person name="Yoshida K."/>
            <person name="Sommer R.J."/>
        </authorList>
    </citation>
    <scope>NUCLEOTIDE SEQUENCE [LARGE SCALE GENOMIC DNA]</scope>
    <source>
        <strain evidence="2">RS5460</strain>
    </source>
</reference>
<evidence type="ECO:0000313" key="2">
    <source>
        <dbReference type="Proteomes" id="UP001328107"/>
    </source>
</evidence>
<sequence>VNAVKSLTNLYLEKQSEIILDKINGNPGLRLLICYSGKDHLIETPISEEFTAEFKDRTHKVCADSDDENAVASEIEKCFLSDATRRISVSFPNDNHFAQKKRADLIARGVIAIAKSTVKASL</sequence>
<dbReference type="Pfam" id="PF06342">
    <property type="entry name" value="DUF1057"/>
    <property type="match status" value="1"/>
</dbReference>
<dbReference type="InterPro" id="IPR010463">
    <property type="entry name" value="DUF1057"/>
</dbReference>
<organism evidence="1 2">
    <name type="scientific">Pristionchus mayeri</name>
    <dbReference type="NCBI Taxonomy" id="1317129"/>
    <lineage>
        <taxon>Eukaryota</taxon>
        <taxon>Metazoa</taxon>
        <taxon>Ecdysozoa</taxon>
        <taxon>Nematoda</taxon>
        <taxon>Chromadorea</taxon>
        <taxon>Rhabditida</taxon>
        <taxon>Rhabditina</taxon>
        <taxon>Diplogasteromorpha</taxon>
        <taxon>Diplogasteroidea</taxon>
        <taxon>Neodiplogasteridae</taxon>
        <taxon>Pristionchus</taxon>
    </lineage>
</organism>
<keyword evidence="2" id="KW-1185">Reference proteome</keyword>
<gene>
    <name evidence="1" type="ORF">PMAYCL1PPCAC_20261</name>
</gene>
<dbReference type="AlphaFoldDB" id="A0AAN5CSY2"/>